<reference evidence="2 3" key="1">
    <citation type="submission" date="2019-11" db="EMBL/GenBank/DDBJ databases">
        <title>The genome sequence of Methylocystis heyeri.</title>
        <authorList>
            <person name="Oshkin I.Y."/>
            <person name="Miroshnikov K."/>
            <person name="Dedysh S.N."/>
        </authorList>
    </citation>
    <scope>NUCLEOTIDE SEQUENCE [LARGE SCALE GENOMIC DNA]</scope>
    <source>
        <strain evidence="2 3">H2</strain>
    </source>
</reference>
<dbReference type="RefSeq" id="WP_136497305.1">
    <property type="nucleotide sequence ID" value="NZ_CP046052.1"/>
</dbReference>
<keyword evidence="1" id="KW-0732">Signal</keyword>
<feature type="signal peptide" evidence="1">
    <location>
        <begin position="1"/>
        <end position="21"/>
    </location>
</feature>
<dbReference type="EMBL" id="CP046052">
    <property type="protein sequence ID" value="QGM47457.1"/>
    <property type="molecule type" value="Genomic_DNA"/>
</dbReference>
<dbReference type="KEGG" id="mhey:H2LOC_018175"/>
<proteinExistence type="predicted"/>
<evidence type="ECO:0000313" key="3">
    <source>
        <dbReference type="Proteomes" id="UP000309061"/>
    </source>
</evidence>
<dbReference type="Proteomes" id="UP000309061">
    <property type="component" value="Chromosome"/>
</dbReference>
<sequence>MKKSILAAAAVLLLSGAAAQAAAVRWNISEENSGVPSAQGVWNVTEEGDKISGAAELQLSNGSPLSYKFEGSQKDGVWTVNLTDRTDGKKGCVWTGHAPTAGGTQTTGLLGYANCDGGVKIIIRASH</sequence>
<feature type="chain" id="PRO_5025369567" evidence="1">
    <location>
        <begin position="22"/>
        <end position="127"/>
    </location>
</feature>
<gene>
    <name evidence="2" type="ORF">H2LOC_018175</name>
</gene>
<accession>A0A6B8KIF6</accession>
<dbReference type="AlphaFoldDB" id="A0A6B8KIF6"/>
<evidence type="ECO:0000256" key="1">
    <source>
        <dbReference type="SAM" id="SignalP"/>
    </source>
</evidence>
<name>A0A6B8KIF6_9HYPH</name>
<organism evidence="2 3">
    <name type="scientific">Methylocystis heyeri</name>
    <dbReference type="NCBI Taxonomy" id="391905"/>
    <lineage>
        <taxon>Bacteria</taxon>
        <taxon>Pseudomonadati</taxon>
        <taxon>Pseudomonadota</taxon>
        <taxon>Alphaproteobacteria</taxon>
        <taxon>Hyphomicrobiales</taxon>
        <taxon>Methylocystaceae</taxon>
        <taxon>Methylocystis</taxon>
    </lineage>
</organism>
<protein>
    <submittedName>
        <fullName evidence="2">Uncharacterized protein</fullName>
    </submittedName>
</protein>
<keyword evidence="3" id="KW-1185">Reference proteome</keyword>
<dbReference type="OrthoDB" id="8448872at2"/>
<evidence type="ECO:0000313" key="2">
    <source>
        <dbReference type="EMBL" id="QGM47457.1"/>
    </source>
</evidence>